<accession>A0A212L6F6</accession>
<dbReference type="SMART" id="SM00859">
    <property type="entry name" value="Semialdhyde_dh"/>
    <property type="match status" value="1"/>
</dbReference>
<dbReference type="Gene3D" id="3.40.50.720">
    <property type="entry name" value="NAD(P)-binding Rossmann-like Domain"/>
    <property type="match status" value="1"/>
</dbReference>
<evidence type="ECO:0000256" key="5">
    <source>
        <dbReference type="ARBA" id="ARBA00011738"/>
    </source>
</evidence>
<dbReference type="CDD" id="cd18131">
    <property type="entry name" value="ASADH_C_bac_euk_like"/>
    <property type="match status" value="1"/>
</dbReference>
<keyword evidence="13 15" id="KW-0486">Methionine biosynthesis</keyword>
<evidence type="ECO:0000256" key="9">
    <source>
        <dbReference type="ARBA" id="ARBA00022857"/>
    </source>
</evidence>
<dbReference type="PIRSF" id="PIRSF000148">
    <property type="entry name" value="ASA_dh"/>
    <property type="match status" value="1"/>
</dbReference>
<keyword evidence="8 15" id="KW-0791">Threonine biosynthesis</keyword>
<proteinExistence type="inferred from homology"/>
<dbReference type="PANTHER" id="PTHR46278">
    <property type="entry name" value="DEHYDROGENASE, PUTATIVE-RELATED"/>
    <property type="match status" value="1"/>
</dbReference>
<evidence type="ECO:0000256" key="8">
    <source>
        <dbReference type="ARBA" id="ARBA00022697"/>
    </source>
</evidence>
<evidence type="ECO:0000256" key="1">
    <source>
        <dbReference type="ARBA" id="ARBA00005021"/>
    </source>
</evidence>
<evidence type="ECO:0000256" key="12">
    <source>
        <dbReference type="ARBA" id="ARBA00023154"/>
    </source>
</evidence>
<evidence type="ECO:0000256" key="6">
    <source>
        <dbReference type="ARBA" id="ARBA00013120"/>
    </source>
</evidence>
<dbReference type="GO" id="GO:0009097">
    <property type="term" value="P:isoleucine biosynthetic process"/>
    <property type="evidence" value="ECO:0007669"/>
    <property type="project" value="UniProtKB-UniRule"/>
</dbReference>
<dbReference type="AlphaFoldDB" id="A0A212L6F6"/>
<feature type="binding site" evidence="15">
    <location>
        <position position="101"/>
    </location>
    <ligand>
        <name>phosphate</name>
        <dbReference type="ChEBI" id="CHEBI:43474"/>
    </ligand>
</feature>
<evidence type="ECO:0000256" key="4">
    <source>
        <dbReference type="ARBA" id="ARBA00010584"/>
    </source>
</evidence>
<dbReference type="GO" id="GO:0009088">
    <property type="term" value="P:threonine biosynthetic process"/>
    <property type="evidence" value="ECO:0007669"/>
    <property type="project" value="UniProtKB-UniRule"/>
</dbReference>
<reference evidence="18" key="1">
    <citation type="submission" date="2016-08" db="EMBL/GenBank/DDBJ databases">
        <authorList>
            <person name="Seilhamer J.J."/>
        </authorList>
    </citation>
    <scope>NUCLEOTIDE SEQUENCE</scope>
    <source>
        <strain evidence="18">86-1</strain>
    </source>
</reference>
<evidence type="ECO:0000256" key="7">
    <source>
        <dbReference type="ARBA" id="ARBA00022605"/>
    </source>
</evidence>
<organism evidence="18">
    <name type="scientific">uncultured Desulfovibrio sp</name>
    <dbReference type="NCBI Taxonomy" id="167968"/>
    <lineage>
        <taxon>Bacteria</taxon>
        <taxon>Pseudomonadati</taxon>
        <taxon>Thermodesulfobacteriota</taxon>
        <taxon>Desulfovibrionia</taxon>
        <taxon>Desulfovibrionales</taxon>
        <taxon>Desulfovibrionaceae</taxon>
        <taxon>Desulfovibrio</taxon>
        <taxon>environmental samples</taxon>
    </lineage>
</organism>
<dbReference type="GO" id="GO:0046983">
    <property type="term" value="F:protein dimerization activity"/>
    <property type="evidence" value="ECO:0007669"/>
    <property type="project" value="InterPro"/>
</dbReference>
<evidence type="ECO:0000256" key="2">
    <source>
        <dbReference type="ARBA" id="ARBA00005076"/>
    </source>
</evidence>
<dbReference type="Gene3D" id="3.30.360.10">
    <property type="entry name" value="Dihydrodipicolinate Reductase, domain 2"/>
    <property type="match status" value="1"/>
</dbReference>
<keyword evidence="9 15" id="KW-0521">NADP</keyword>
<feature type="active site" description="Acyl-thioester intermediate" evidence="15 16">
    <location>
        <position position="130"/>
    </location>
</feature>
<dbReference type="CDD" id="cd02316">
    <property type="entry name" value="VcASADH2_like_N"/>
    <property type="match status" value="1"/>
</dbReference>
<comment type="pathway">
    <text evidence="3 15">Amino-acid biosynthesis; L-threonine biosynthesis; L-threonine from L-aspartate: step 2/5.</text>
</comment>
<keyword evidence="11 15" id="KW-0560">Oxidoreductase</keyword>
<dbReference type="InterPro" id="IPR005986">
    <property type="entry name" value="Asp_semialdehyde_DH_beta"/>
</dbReference>
<feature type="binding site" evidence="15">
    <location>
        <begin position="13"/>
        <end position="16"/>
    </location>
    <ligand>
        <name>NADP(+)</name>
        <dbReference type="ChEBI" id="CHEBI:58349"/>
    </ligand>
</feature>
<feature type="binding site" evidence="15">
    <location>
        <begin position="160"/>
        <end position="161"/>
    </location>
    <ligand>
        <name>NADP(+)</name>
        <dbReference type="ChEBI" id="CHEBI:58349"/>
    </ligand>
</feature>
<dbReference type="GO" id="GO:0004073">
    <property type="term" value="F:aspartate-semialdehyde dehydrogenase activity"/>
    <property type="evidence" value="ECO:0007669"/>
    <property type="project" value="UniProtKB-UniRule"/>
</dbReference>
<evidence type="ECO:0000313" key="18">
    <source>
        <dbReference type="EMBL" id="SCM73153.1"/>
    </source>
</evidence>
<evidence type="ECO:0000256" key="10">
    <source>
        <dbReference type="ARBA" id="ARBA00022915"/>
    </source>
</evidence>
<feature type="binding site" evidence="15">
    <location>
        <position position="316"/>
    </location>
    <ligand>
        <name>NADP(+)</name>
        <dbReference type="ChEBI" id="CHEBI:58349"/>
    </ligand>
</feature>
<comment type="similarity">
    <text evidence="4 15">Belongs to the aspartate-semialdehyde dehydrogenase family.</text>
</comment>
<dbReference type="RefSeq" id="WP_179980535.1">
    <property type="nucleotide sequence ID" value="NZ_LT608333.1"/>
</dbReference>
<sequence length="348" mass="38362">MSKKLTVAVVGATGAVGREMLKTLHEREFPATEVRAFASARSAGSKVPFGERELTVEELKEDVFEGIDLAIFSAGGAASQKFSPHAAHAGCVVVDNSAAWRMDDRCPLVVPEVNAGALDAHQGIIANPNCSTIQMVVALKPLHDAAKIKRIVVSTYQAVSGTGQKGIEELERQVRDLFNGRDPENKTYPYRIAFNCLPHIDVFLENDYTKEEMKMVHETVKIFNDPSVKVTATCVRVPVFYCHAESVNIETEKKISARDARVLLSQAPGVRVFDNPRELMYPMPGYCVGEDATYVGRIREDETIENGLNMWIVADNIRKGAALNAVQIAEELVQRELVRVADKNVFMA</sequence>
<evidence type="ECO:0000256" key="16">
    <source>
        <dbReference type="PIRSR" id="PIRSR000148-1"/>
    </source>
</evidence>
<evidence type="ECO:0000256" key="3">
    <source>
        <dbReference type="ARBA" id="ARBA00005097"/>
    </source>
</evidence>
<dbReference type="UniPathway" id="UPA00034">
    <property type="reaction ID" value="UER00016"/>
</dbReference>
<feature type="domain" description="Semialdehyde dehydrogenase NAD-binding" evidence="17">
    <location>
        <begin position="6"/>
        <end position="121"/>
    </location>
</feature>
<dbReference type="InterPro" id="IPR000534">
    <property type="entry name" value="Semialdehyde_DH_NAD-bd"/>
</dbReference>
<dbReference type="SUPFAM" id="SSF55347">
    <property type="entry name" value="Glyceraldehyde-3-phosphate dehydrogenase-like, C-terminal domain"/>
    <property type="match status" value="1"/>
</dbReference>
<dbReference type="PANTHER" id="PTHR46278:SF2">
    <property type="entry name" value="ASPARTATE-SEMIALDEHYDE DEHYDROGENASE"/>
    <property type="match status" value="1"/>
</dbReference>
<protein>
    <recommendedName>
        <fullName evidence="6 15">Aspartate-semialdehyde dehydrogenase</fullName>
        <shortName evidence="15">ASA dehydrogenase</shortName>
        <shortName evidence="15">ASADH</shortName>
        <ecNumber evidence="6 15">1.2.1.11</ecNumber>
    </recommendedName>
    <alternativeName>
        <fullName evidence="15">Aspartate-beta-semialdehyde dehydrogenase</fullName>
    </alternativeName>
</protein>
<evidence type="ECO:0000256" key="14">
    <source>
        <dbReference type="ARBA" id="ARBA00047891"/>
    </source>
</evidence>
<dbReference type="GO" id="GO:0009089">
    <property type="term" value="P:lysine biosynthetic process via diaminopimelate"/>
    <property type="evidence" value="ECO:0007669"/>
    <property type="project" value="UniProtKB-UniRule"/>
</dbReference>
<comment type="pathway">
    <text evidence="2 15">Amino-acid biosynthesis; L-lysine biosynthesis via DAP pathway; (S)-tetrahydrodipicolinate from L-aspartate: step 2/4.</text>
</comment>
<feature type="binding site" evidence="15">
    <location>
        <position position="236"/>
    </location>
    <ligand>
        <name>substrate</name>
    </ligand>
</feature>
<dbReference type="SUPFAM" id="SSF51735">
    <property type="entry name" value="NAD(P)-binding Rossmann-fold domains"/>
    <property type="match status" value="1"/>
</dbReference>
<gene>
    <name evidence="15 18" type="primary">asd</name>
    <name evidence="18" type="ORF">KL86DES1_21079</name>
</gene>
<dbReference type="GO" id="GO:0050661">
    <property type="term" value="F:NADP binding"/>
    <property type="evidence" value="ECO:0007669"/>
    <property type="project" value="UniProtKB-UniRule"/>
</dbReference>
<dbReference type="UniPathway" id="UPA00051">
    <property type="reaction ID" value="UER00464"/>
</dbReference>
<dbReference type="Pfam" id="PF02774">
    <property type="entry name" value="Semialdhyde_dhC"/>
    <property type="match status" value="1"/>
</dbReference>
<dbReference type="InterPro" id="IPR012280">
    <property type="entry name" value="Semialdhyde_DH_dimer_dom"/>
</dbReference>
<evidence type="ECO:0000256" key="15">
    <source>
        <dbReference type="HAMAP-Rule" id="MF_02121"/>
    </source>
</evidence>
<dbReference type="Pfam" id="PF01118">
    <property type="entry name" value="Semialdhyde_dh"/>
    <property type="match status" value="1"/>
</dbReference>
<dbReference type="GO" id="GO:0019877">
    <property type="term" value="P:diaminopimelate biosynthetic process"/>
    <property type="evidence" value="ECO:0007669"/>
    <property type="project" value="UniProtKB-UniRule"/>
</dbReference>
<dbReference type="EMBL" id="FMJC01000002">
    <property type="protein sequence ID" value="SCM73153.1"/>
    <property type="molecule type" value="Genomic_DNA"/>
</dbReference>
<evidence type="ECO:0000256" key="11">
    <source>
        <dbReference type="ARBA" id="ARBA00023002"/>
    </source>
</evidence>
<name>A0A212L6F6_9BACT</name>
<dbReference type="GO" id="GO:0051287">
    <property type="term" value="F:NAD binding"/>
    <property type="evidence" value="ECO:0007669"/>
    <property type="project" value="InterPro"/>
</dbReference>
<keyword evidence="12 15" id="KW-0457">Lysine biosynthesis</keyword>
<evidence type="ECO:0000259" key="17">
    <source>
        <dbReference type="SMART" id="SM00859"/>
    </source>
</evidence>
<dbReference type="EC" id="1.2.1.11" evidence="6 15"/>
<evidence type="ECO:0000256" key="13">
    <source>
        <dbReference type="ARBA" id="ARBA00023167"/>
    </source>
</evidence>
<comment type="function">
    <text evidence="15">Catalyzes the NADPH-dependent formation of L-aspartate-semialdehyde (L-ASA) by the reductive dephosphorylation of L-aspartyl-4-phosphate.</text>
</comment>
<comment type="caution">
    <text evidence="15">Lacks conserved residue(s) required for the propagation of feature annotation.</text>
</comment>
<dbReference type="HAMAP" id="MF_02121">
    <property type="entry name" value="ASADH"/>
    <property type="match status" value="1"/>
</dbReference>
<comment type="catalytic activity">
    <reaction evidence="14 15">
        <text>L-aspartate 4-semialdehyde + phosphate + NADP(+) = 4-phospho-L-aspartate + NADPH + H(+)</text>
        <dbReference type="Rhea" id="RHEA:24284"/>
        <dbReference type="ChEBI" id="CHEBI:15378"/>
        <dbReference type="ChEBI" id="CHEBI:43474"/>
        <dbReference type="ChEBI" id="CHEBI:57535"/>
        <dbReference type="ChEBI" id="CHEBI:57783"/>
        <dbReference type="ChEBI" id="CHEBI:58349"/>
        <dbReference type="ChEBI" id="CHEBI:537519"/>
        <dbReference type="EC" id="1.2.1.11"/>
    </reaction>
</comment>
<keyword evidence="10 15" id="KW-0220">Diaminopimelate biosynthesis</keyword>
<dbReference type="NCBIfam" id="NF011456">
    <property type="entry name" value="PRK14874.1"/>
    <property type="match status" value="1"/>
</dbReference>
<feature type="binding site" evidence="15">
    <location>
        <position position="157"/>
    </location>
    <ligand>
        <name>substrate</name>
    </ligand>
</feature>
<feature type="binding site" evidence="15">
    <location>
        <begin position="41"/>
        <end position="42"/>
    </location>
    <ligand>
        <name>NADP(+)</name>
        <dbReference type="ChEBI" id="CHEBI:58349"/>
    </ligand>
</feature>
<feature type="active site" description="Proton acceptor" evidence="15 16">
    <location>
        <position position="243"/>
    </location>
</feature>
<dbReference type="GO" id="GO:0071266">
    <property type="term" value="P:'de novo' L-methionine biosynthetic process"/>
    <property type="evidence" value="ECO:0007669"/>
    <property type="project" value="UniProtKB-UniRule"/>
</dbReference>
<dbReference type="InterPro" id="IPR036291">
    <property type="entry name" value="NAD(P)-bd_dom_sf"/>
</dbReference>
<dbReference type="UniPathway" id="UPA00050">
    <property type="reaction ID" value="UER00463"/>
</dbReference>
<dbReference type="NCBIfam" id="TIGR01296">
    <property type="entry name" value="asd_B"/>
    <property type="match status" value="1"/>
</dbReference>
<comment type="pathway">
    <text evidence="1 15">Amino-acid biosynthesis; L-methionine biosynthesis via de novo pathway; L-homoserine from L-aspartate: step 2/3.</text>
</comment>
<comment type="subunit">
    <text evidence="5 15">Homodimer.</text>
</comment>
<dbReference type="InterPro" id="IPR012080">
    <property type="entry name" value="Asp_semialdehyde_DH"/>
</dbReference>
<keyword evidence="7 15" id="KW-0028">Amino-acid biosynthesis</keyword>